<evidence type="ECO:0000256" key="1">
    <source>
        <dbReference type="ARBA" id="ARBA00001935"/>
    </source>
</evidence>
<evidence type="ECO:0000313" key="5">
    <source>
        <dbReference type="EnsemblMetazoa" id="GPPI043882-PA"/>
    </source>
</evidence>
<keyword evidence="2" id="KW-0460">Magnesium</keyword>
<dbReference type="InterPro" id="IPR008972">
    <property type="entry name" value="Cupredoxin"/>
</dbReference>
<evidence type="ECO:0000256" key="3">
    <source>
        <dbReference type="ARBA" id="ARBA00049512"/>
    </source>
</evidence>
<dbReference type="AlphaFoldDB" id="A0A1B0BY09"/>
<comment type="catalytic activity">
    <reaction evidence="3">
        <text>4 Fe(II)-[cytochrome c] + O2 + 8 H(+)(in) = 4 Fe(III)-[cytochrome c] + 2 H2O + 4 H(+)(out)</text>
        <dbReference type="Rhea" id="RHEA:11436"/>
        <dbReference type="Rhea" id="RHEA-COMP:10350"/>
        <dbReference type="Rhea" id="RHEA-COMP:14399"/>
        <dbReference type="ChEBI" id="CHEBI:15377"/>
        <dbReference type="ChEBI" id="CHEBI:15378"/>
        <dbReference type="ChEBI" id="CHEBI:15379"/>
        <dbReference type="ChEBI" id="CHEBI:29033"/>
        <dbReference type="ChEBI" id="CHEBI:29034"/>
        <dbReference type="EC" id="7.1.1.9"/>
    </reaction>
    <physiologicalReaction direction="left-to-right" evidence="3">
        <dbReference type="Rhea" id="RHEA:11437"/>
    </physiologicalReaction>
</comment>
<dbReference type="SUPFAM" id="SSF49503">
    <property type="entry name" value="Cupredoxins"/>
    <property type="match status" value="1"/>
</dbReference>
<dbReference type="PROSITE" id="PS50857">
    <property type="entry name" value="COX2_CUA"/>
    <property type="match status" value="1"/>
</dbReference>
<dbReference type="EnsemblMetazoa" id="GPPI043882-RA">
    <property type="protein sequence ID" value="GPPI043882-PA"/>
    <property type="gene ID" value="GPPI043882"/>
</dbReference>
<keyword evidence="6" id="KW-1185">Reference proteome</keyword>
<reference evidence="6" key="1">
    <citation type="submission" date="2015-01" db="EMBL/GenBank/DDBJ databases">
        <authorList>
            <person name="Aksoy S."/>
            <person name="Warren W."/>
            <person name="Wilson R.K."/>
        </authorList>
    </citation>
    <scope>NUCLEOTIDE SEQUENCE [LARGE SCALE GENOMIC DNA]</scope>
    <source>
        <strain evidence="6">IAEA</strain>
    </source>
</reference>
<dbReference type="InterPro" id="IPR002429">
    <property type="entry name" value="CcO_II-like_C"/>
</dbReference>
<dbReference type="VEuPathDB" id="VectorBase:GPPI043882"/>
<dbReference type="PRINTS" id="PR01166">
    <property type="entry name" value="CYCOXIDASEII"/>
</dbReference>
<protein>
    <recommendedName>
        <fullName evidence="4">Cytochrome oxidase subunit II copper A binding domain-containing protein</fullName>
    </recommendedName>
</protein>
<evidence type="ECO:0000313" key="6">
    <source>
        <dbReference type="Proteomes" id="UP000092460"/>
    </source>
</evidence>
<dbReference type="EMBL" id="JXJN01022462">
    <property type="status" value="NOT_ANNOTATED_CDS"/>
    <property type="molecule type" value="Genomic_DNA"/>
</dbReference>
<dbReference type="GO" id="GO:0005507">
    <property type="term" value="F:copper ion binding"/>
    <property type="evidence" value="ECO:0007669"/>
    <property type="project" value="InterPro"/>
</dbReference>
<organism evidence="5 6">
    <name type="scientific">Glossina palpalis gambiensis</name>
    <dbReference type="NCBI Taxonomy" id="67801"/>
    <lineage>
        <taxon>Eukaryota</taxon>
        <taxon>Metazoa</taxon>
        <taxon>Ecdysozoa</taxon>
        <taxon>Arthropoda</taxon>
        <taxon>Hexapoda</taxon>
        <taxon>Insecta</taxon>
        <taxon>Pterygota</taxon>
        <taxon>Neoptera</taxon>
        <taxon>Endopterygota</taxon>
        <taxon>Diptera</taxon>
        <taxon>Brachycera</taxon>
        <taxon>Muscomorpha</taxon>
        <taxon>Hippoboscoidea</taxon>
        <taxon>Glossinidae</taxon>
        <taxon>Glossina</taxon>
    </lineage>
</organism>
<proteinExistence type="predicted"/>
<dbReference type="Pfam" id="PF00116">
    <property type="entry name" value="COX2"/>
    <property type="match status" value="1"/>
</dbReference>
<reference evidence="5" key="2">
    <citation type="submission" date="2020-05" db="UniProtKB">
        <authorList>
            <consortium name="EnsemblMetazoa"/>
        </authorList>
    </citation>
    <scope>IDENTIFICATION</scope>
    <source>
        <strain evidence="5">IAEA</strain>
    </source>
</reference>
<dbReference type="GO" id="GO:0004129">
    <property type="term" value="F:cytochrome-c oxidase activity"/>
    <property type="evidence" value="ECO:0007669"/>
    <property type="project" value="UniProtKB-EC"/>
</dbReference>
<evidence type="ECO:0000256" key="2">
    <source>
        <dbReference type="ARBA" id="ARBA00022842"/>
    </source>
</evidence>
<dbReference type="Proteomes" id="UP000092460">
    <property type="component" value="Unassembled WGS sequence"/>
</dbReference>
<dbReference type="STRING" id="67801.A0A1B0BY09"/>
<feature type="domain" description="Cytochrome oxidase subunit II copper A binding" evidence="4">
    <location>
        <begin position="25"/>
        <end position="119"/>
    </location>
</feature>
<evidence type="ECO:0000259" key="4">
    <source>
        <dbReference type="PROSITE" id="PS50857"/>
    </source>
</evidence>
<accession>A0A1B0BY09</accession>
<dbReference type="GO" id="GO:0016020">
    <property type="term" value="C:membrane"/>
    <property type="evidence" value="ECO:0007669"/>
    <property type="project" value="InterPro"/>
</dbReference>
<name>A0A1B0BY09_9MUSC</name>
<comment type="cofactor">
    <cofactor evidence="1">
        <name>Cu cation</name>
        <dbReference type="ChEBI" id="CHEBI:23378"/>
    </cofactor>
</comment>
<sequence length="119" mass="13320">MSAYDMFHLHMPNKVVSRNVVSIRPNKVVNEAGFADIYFSSQYFQQSSGDTKGFTYLSAKTAFSGGPLPALRVEDDSTSARLNQTNFVINRPGLFCCQWSEISETNPSFIIIVIERAPF</sequence>